<reference evidence="2 3" key="1">
    <citation type="journal article" date="2016" name="Mol. Biol. Evol.">
        <title>Comparative Genomics of Early-Diverging Mushroom-Forming Fungi Provides Insights into the Origins of Lignocellulose Decay Capabilities.</title>
        <authorList>
            <person name="Nagy L.G."/>
            <person name="Riley R."/>
            <person name="Tritt A."/>
            <person name="Adam C."/>
            <person name="Daum C."/>
            <person name="Floudas D."/>
            <person name="Sun H."/>
            <person name="Yadav J.S."/>
            <person name="Pangilinan J."/>
            <person name="Larsson K.H."/>
            <person name="Matsuura K."/>
            <person name="Barry K."/>
            <person name="Labutti K."/>
            <person name="Kuo R."/>
            <person name="Ohm R.A."/>
            <person name="Bhattacharya S.S."/>
            <person name="Shirouzu T."/>
            <person name="Yoshinaga Y."/>
            <person name="Martin F.M."/>
            <person name="Grigoriev I.V."/>
            <person name="Hibbett D.S."/>
        </authorList>
    </citation>
    <scope>NUCLEOTIDE SEQUENCE [LARGE SCALE GENOMIC DNA]</scope>
    <source>
        <strain evidence="2 3">CBS 109695</strain>
    </source>
</reference>
<sequence length="173" mass="18605">MTRYAPNPPSLHLKRNPRFHRPAYLPALPSDLHDPKTPFPFPPLQEGFVLDTCAQPGVGCPRCWGPVSIPGNVRKRSDVRGGRGSRAGKGTQSDGQSPACISFSAGDSFSFRALFATCSASRQHPFITTSAKSALVPLGVYPSFNKVVVLRLLSCSIISCRAISDSDSGVCFR</sequence>
<name>A0A167X4M9_9AGAM</name>
<gene>
    <name evidence="2" type="ORF">FIBSPDRAFT_302284</name>
</gene>
<dbReference type="EMBL" id="KV417772">
    <property type="protein sequence ID" value="KZP06819.1"/>
    <property type="molecule type" value="Genomic_DNA"/>
</dbReference>
<evidence type="ECO:0000256" key="1">
    <source>
        <dbReference type="SAM" id="MobiDB-lite"/>
    </source>
</evidence>
<evidence type="ECO:0000313" key="3">
    <source>
        <dbReference type="Proteomes" id="UP000076532"/>
    </source>
</evidence>
<dbReference type="AlphaFoldDB" id="A0A167X4M9"/>
<evidence type="ECO:0000313" key="2">
    <source>
        <dbReference type="EMBL" id="KZP06819.1"/>
    </source>
</evidence>
<keyword evidence="3" id="KW-1185">Reference proteome</keyword>
<organism evidence="2 3">
    <name type="scientific">Athelia psychrophila</name>
    <dbReference type="NCBI Taxonomy" id="1759441"/>
    <lineage>
        <taxon>Eukaryota</taxon>
        <taxon>Fungi</taxon>
        <taxon>Dikarya</taxon>
        <taxon>Basidiomycota</taxon>
        <taxon>Agaricomycotina</taxon>
        <taxon>Agaricomycetes</taxon>
        <taxon>Agaricomycetidae</taxon>
        <taxon>Atheliales</taxon>
        <taxon>Atheliaceae</taxon>
        <taxon>Athelia</taxon>
    </lineage>
</organism>
<feature type="region of interest" description="Disordered" evidence="1">
    <location>
        <begin position="74"/>
        <end position="98"/>
    </location>
</feature>
<proteinExistence type="predicted"/>
<accession>A0A167X4M9</accession>
<dbReference type="Proteomes" id="UP000076532">
    <property type="component" value="Unassembled WGS sequence"/>
</dbReference>
<protein>
    <submittedName>
        <fullName evidence="2">Uncharacterized protein</fullName>
    </submittedName>
</protein>